<feature type="transmembrane region" description="Helical" evidence="7">
    <location>
        <begin position="117"/>
        <end position="133"/>
    </location>
</feature>
<comment type="subunit">
    <text evidence="7">Heterodimer of a catalytic subunit (MsrP) and a heme-binding subunit (MsrQ).</text>
</comment>
<dbReference type="GO" id="GO:0046872">
    <property type="term" value="F:metal ion binding"/>
    <property type="evidence" value="ECO:0007669"/>
    <property type="project" value="UniProtKB-KW"/>
</dbReference>
<feature type="transmembrane region" description="Helical" evidence="7">
    <location>
        <begin position="12"/>
        <end position="33"/>
    </location>
</feature>
<reference evidence="9 10" key="1">
    <citation type="journal article" date="2017" name="Nat. Commun.">
        <title>In situ click chemistry generation of cyclooxygenase-2 inhibitors.</title>
        <authorList>
            <person name="Bhardwaj A."/>
            <person name="Kaur J."/>
            <person name="Wuest M."/>
            <person name="Wuest F."/>
        </authorList>
    </citation>
    <scope>NUCLEOTIDE SEQUENCE [LARGE SCALE GENOMIC DNA]</scope>
    <source>
        <strain evidence="9">S2_012_000_R3_94</strain>
    </source>
</reference>
<dbReference type="GO" id="GO:0030091">
    <property type="term" value="P:protein repair"/>
    <property type="evidence" value="ECO:0007669"/>
    <property type="project" value="UniProtKB-UniRule"/>
</dbReference>
<dbReference type="PANTHER" id="PTHR36964">
    <property type="entry name" value="PROTEIN-METHIONINE-SULFOXIDE REDUCTASE HEME-BINDING SUBUNIT MSRQ"/>
    <property type="match status" value="1"/>
</dbReference>
<evidence type="ECO:0000313" key="9">
    <source>
        <dbReference type="EMBL" id="TKW66850.1"/>
    </source>
</evidence>
<dbReference type="GO" id="GO:0016679">
    <property type="term" value="F:oxidoreductase activity, acting on diphenols and related substances as donors"/>
    <property type="evidence" value="ECO:0007669"/>
    <property type="project" value="TreeGrafter"/>
</dbReference>
<dbReference type="GO" id="GO:0020037">
    <property type="term" value="F:heme binding"/>
    <property type="evidence" value="ECO:0007669"/>
    <property type="project" value="UniProtKB-UniRule"/>
</dbReference>
<comment type="cofactor">
    <cofactor evidence="7">
        <name>heme b</name>
        <dbReference type="ChEBI" id="CHEBI:60344"/>
    </cofactor>
    <text evidence="7">Binds 1 heme b (iron(II)-protoporphyrin IX) group per subunit.</text>
</comment>
<dbReference type="GO" id="GO:0005886">
    <property type="term" value="C:plasma membrane"/>
    <property type="evidence" value="ECO:0007669"/>
    <property type="project" value="UniProtKB-SubCell"/>
</dbReference>
<sequence>MMQRVNLLLRRVPEWAVWLAGALPLALLVFDTFAGRLGVDPIRDIEHRLGRTALYFLIATLAVTPVRKLFRINATHLRRALGLLSFSYAALHVAAWVVFDMGLLWQQMLRDVVKRPYLIFGMLALVILILLAATSNRFSIRQLGPNWRKLHKLIYPAAILASLHWLWALKLWTSWPLLCAGTILTLLALRLPGVFAAAEILSFKNNRI</sequence>
<evidence type="ECO:0000313" key="10">
    <source>
        <dbReference type="Proteomes" id="UP000315344"/>
    </source>
</evidence>
<feature type="transmembrane region" description="Helical" evidence="7">
    <location>
        <begin position="153"/>
        <end position="169"/>
    </location>
</feature>
<keyword evidence="3 7" id="KW-0812">Transmembrane</keyword>
<comment type="similarity">
    <text evidence="7">Belongs to the MsrQ family.</text>
</comment>
<feature type="transmembrane region" description="Helical" evidence="7">
    <location>
        <begin position="82"/>
        <end position="105"/>
    </location>
</feature>
<keyword evidence="7" id="KW-0288">FMN</keyword>
<comment type="function">
    <text evidence="7">Part of the MsrPQ system that repairs oxidized periplasmic proteins containing methionine sulfoxide residues (Met-O), using respiratory chain electrons. Thus protects these proteins from oxidative-stress damage caused by reactive species of oxygen and chlorine generated by the host defense mechanisms. MsrPQ is essential for the maintenance of envelope integrity under bleach stress, rescuing a wide series of structurally unrelated periplasmic proteins from methionine oxidation. MsrQ provides electrons for reduction to the reductase catalytic subunit MsrP, using the quinone pool of the respiratory chain.</text>
</comment>
<dbReference type="AlphaFoldDB" id="A0A533I9W6"/>
<keyword evidence="5 7" id="KW-0408">Iron</keyword>
<proteinExistence type="inferred from homology"/>
<keyword evidence="6 7" id="KW-0472">Membrane</keyword>
<feature type="transmembrane region" description="Helical" evidence="7">
    <location>
        <begin position="53"/>
        <end position="70"/>
    </location>
</feature>
<dbReference type="InterPro" id="IPR022837">
    <property type="entry name" value="MsrQ-like"/>
</dbReference>
<keyword evidence="7" id="KW-0249">Electron transport</keyword>
<dbReference type="GO" id="GO:0009055">
    <property type="term" value="F:electron transfer activity"/>
    <property type="evidence" value="ECO:0007669"/>
    <property type="project" value="UniProtKB-UniRule"/>
</dbReference>
<evidence type="ECO:0000256" key="7">
    <source>
        <dbReference type="HAMAP-Rule" id="MF_01207"/>
    </source>
</evidence>
<organism evidence="9 10">
    <name type="scientific">Paracoccus denitrificans</name>
    <dbReference type="NCBI Taxonomy" id="266"/>
    <lineage>
        <taxon>Bacteria</taxon>
        <taxon>Pseudomonadati</taxon>
        <taxon>Pseudomonadota</taxon>
        <taxon>Alphaproteobacteria</taxon>
        <taxon>Rhodobacterales</taxon>
        <taxon>Paracoccaceae</taxon>
        <taxon>Paracoccus</taxon>
    </lineage>
</organism>
<name>A0A533I9W6_PARDE</name>
<keyword evidence="7" id="KW-0285">Flavoprotein</keyword>
<keyword evidence="7" id="KW-0479">Metal-binding</keyword>
<evidence type="ECO:0000256" key="2">
    <source>
        <dbReference type="ARBA" id="ARBA00022448"/>
    </source>
</evidence>
<dbReference type="GO" id="GO:0010181">
    <property type="term" value="F:FMN binding"/>
    <property type="evidence" value="ECO:0007669"/>
    <property type="project" value="UniProtKB-UniRule"/>
</dbReference>
<keyword evidence="4 7" id="KW-1133">Transmembrane helix</keyword>
<evidence type="ECO:0000256" key="5">
    <source>
        <dbReference type="ARBA" id="ARBA00023004"/>
    </source>
</evidence>
<keyword evidence="7" id="KW-1003">Cell membrane</keyword>
<accession>A0A533I9W6</accession>
<evidence type="ECO:0000256" key="1">
    <source>
        <dbReference type="ARBA" id="ARBA00004141"/>
    </source>
</evidence>
<dbReference type="Pfam" id="PF01794">
    <property type="entry name" value="Ferric_reduct"/>
    <property type="match status" value="1"/>
</dbReference>
<feature type="domain" description="Ferric oxidoreductase" evidence="8">
    <location>
        <begin position="49"/>
        <end position="161"/>
    </location>
</feature>
<evidence type="ECO:0000256" key="6">
    <source>
        <dbReference type="ARBA" id="ARBA00023136"/>
    </source>
</evidence>
<dbReference type="Proteomes" id="UP000315344">
    <property type="component" value="Unassembled WGS sequence"/>
</dbReference>
<evidence type="ECO:0000256" key="4">
    <source>
        <dbReference type="ARBA" id="ARBA00022989"/>
    </source>
</evidence>
<dbReference type="PANTHER" id="PTHR36964:SF1">
    <property type="entry name" value="PROTEIN-METHIONINE-SULFOXIDE REDUCTASE HEME-BINDING SUBUNIT MSRQ"/>
    <property type="match status" value="1"/>
</dbReference>
<comment type="cofactor">
    <cofactor evidence="7">
        <name>FMN</name>
        <dbReference type="ChEBI" id="CHEBI:58210"/>
    </cofactor>
    <text evidence="7">Binds 1 FMN per subunit.</text>
</comment>
<keyword evidence="7" id="KW-0349">Heme</keyword>
<dbReference type="InterPro" id="IPR013130">
    <property type="entry name" value="Fe3_Rdtase_TM_dom"/>
</dbReference>
<feature type="transmembrane region" description="Helical" evidence="7">
    <location>
        <begin position="175"/>
        <end position="198"/>
    </location>
</feature>
<comment type="caution">
    <text evidence="9">The sequence shown here is derived from an EMBL/GenBank/DDBJ whole genome shotgun (WGS) entry which is preliminary data.</text>
</comment>
<protein>
    <recommendedName>
        <fullName evidence="7">Protein-methionine-sulfoxide reductase heme-binding subunit MsrQ</fullName>
    </recommendedName>
    <alternativeName>
        <fullName evidence="7">Flavocytochrome MsrQ</fullName>
    </alternativeName>
</protein>
<dbReference type="HAMAP" id="MF_01207">
    <property type="entry name" value="MsrQ"/>
    <property type="match status" value="1"/>
</dbReference>
<keyword evidence="2 7" id="KW-0813">Transport</keyword>
<evidence type="ECO:0000259" key="8">
    <source>
        <dbReference type="Pfam" id="PF01794"/>
    </source>
</evidence>
<dbReference type="EMBL" id="VAFL01000006">
    <property type="protein sequence ID" value="TKW66850.1"/>
    <property type="molecule type" value="Genomic_DNA"/>
</dbReference>
<comment type="subcellular location">
    <subcellularLocation>
        <location evidence="7">Cell membrane</location>
        <topology evidence="7">Multi-pass membrane protein</topology>
    </subcellularLocation>
    <subcellularLocation>
        <location evidence="1">Membrane</location>
        <topology evidence="1">Multi-pass membrane protein</topology>
    </subcellularLocation>
</comment>
<gene>
    <name evidence="7" type="primary">msrQ</name>
    <name evidence="9" type="ORF">DI616_10100</name>
</gene>
<evidence type="ECO:0000256" key="3">
    <source>
        <dbReference type="ARBA" id="ARBA00022692"/>
    </source>
</evidence>